<dbReference type="Proteomes" id="UP000275836">
    <property type="component" value="Unassembled WGS sequence"/>
</dbReference>
<comment type="caution">
    <text evidence="3">The sequence shown here is derived from an EMBL/GenBank/DDBJ whole genome shotgun (WGS) entry which is preliminary data.</text>
</comment>
<dbReference type="Pfam" id="PF01476">
    <property type="entry name" value="LysM"/>
    <property type="match status" value="1"/>
</dbReference>
<dbReference type="Gene3D" id="3.10.350.10">
    <property type="entry name" value="LysM domain"/>
    <property type="match status" value="1"/>
</dbReference>
<evidence type="ECO:0000259" key="2">
    <source>
        <dbReference type="PROSITE" id="PS51782"/>
    </source>
</evidence>
<feature type="chain" id="PRO_5018013167" evidence="1">
    <location>
        <begin position="27"/>
        <end position="210"/>
    </location>
</feature>
<dbReference type="InterPro" id="IPR018392">
    <property type="entry name" value="LysM"/>
</dbReference>
<dbReference type="SUPFAM" id="SSF54106">
    <property type="entry name" value="LysM domain"/>
    <property type="match status" value="1"/>
</dbReference>
<dbReference type="SUPFAM" id="SSF53955">
    <property type="entry name" value="Lysozyme-like"/>
    <property type="match status" value="1"/>
</dbReference>
<keyword evidence="1" id="KW-0732">Signal</keyword>
<protein>
    <submittedName>
        <fullName evidence="3">LysM domain-containing protein</fullName>
    </submittedName>
</protein>
<accession>A0A3P2RB33</accession>
<feature type="domain" description="LysM" evidence="2">
    <location>
        <begin position="27"/>
        <end position="71"/>
    </location>
</feature>
<dbReference type="InterPro" id="IPR023346">
    <property type="entry name" value="Lysozyme-like_dom_sf"/>
</dbReference>
<feature type="signal peptide" evidence="1">
    <location>
        <begin position="1"/>
        <end position="26"/>
    </location>
</feature>
<dbReference type="CDD" id="cd00118">
    <property type="entry name" value="LysM"/>
    <property type="match status" value="1"/>
</dbReference>
<evidence type="ECO:0000256" key="1">
    <source>
        <dbReference type="SAM" id="SignalP"/>
    </source>
</evidence>
<sequence length="210" mass="21012">MNIKQTILMTTAAAAGLLGATGIASADQVTIKSGDTLASIAQANNTTVDHLASLNNITNVDMIFAGETLETEGQATAVAAPVQQAAAPVAQATPVQQAPVQEAAAPAAPAASAQQAPVQQAAAPAASGSAYAEFLANGGSAALWNSVVRPESGGNPNAVSANGYRGLGQTKEGWGTGSVAQQTQGMVNYANSRYGSVSNAVSFRQANGWW</sequence>
<dbReference type="EMBL" id="RHGY01000006">
    <property type="protein sequence ID" value="RRG17734.1"/>
    <property type="molecule type" value="Genomic_DNA"/>
</dbReference>
<name>A0A3P2RB33_WEIVI</name>
<dbReference type="OrthoDB" id="2329027at2"/>
<dbReference type="AlphaFoldDB" id="A0A3P2RB33"/>
<gene>
    <name evidence="3" type="ORF">D3P96_06140</name>
</gene>
<dbReference type="SMART" id="SM00257">
    <property type="entry name" value="LysM"/>
    <property type="match status" value="1"/>
</dbReference>
<dbReference type="InterPro" id="IPR036779">
    <property type="entry name" value="LysM_dom_sf"/>
</dbReference>
<dbReference type="PROSITE" id="PS51782">
    <property type="entry name" value="LYSM"/>
    <property type="match status" value="1"/>
</dbReference>
<organism evidence="3 4">
    <name type="scientific">Weissella viridescens</name>
    <name type="common">Lactobacillus viridescens</name>
    <dbReference type="NCBI Taxonomy" id="1629"/>
    <lineage>
        <taxon>Bacteria</taxon>
        <taxon>Bacillati</taxon>
        <taxon>Bacillota</taxon>
        <taxon>Bacilli</taxon>
        <taxon>Lactobacillales</taxon>
        <taxon>Lactobacillaceae</taxon>
        <taxon>Weissella</taxon>
    </lineage>
</organism>
<dbReference type="RefSeq" id="WP_124943490.1">
    <property type="nucleotide sequence ID" value="NZ_RHGY01000006.1"/>
</dbReference>
<proteinExistence type="predicted"/>
<evidence type="ECO:0000313" key="4">
    <source>
        <dbReference type="Proteomes" id="UP000275836"/>
    </source>
</evidence>
<evidence type="ECO:0000313" key="3">
    <source>
        <dbReference type="EMBL" id="RRG17734.1"/>
    </source>
</evidence>
<reference evidence="3 4" key="1">
    <citation type="submission" date="2018-10" db="EMBL/GenBank/DDBJ databases">
        <title>Draft genome sequence of Weissella viridescens UCO-SMC3.</title>
        <authorList>
            <person name="Garcia-Cancino A."/>
            <person name="Espinoza-Monje M."/>
            <person name="Albarracin L."/>
            <person name="Garcia-Castillo V."/>
            <person name="Campos-Martin J."/>
            <person name="Nakano Y."/>
            <person name="Guitierrez-Zamorano C."/>
            <person name="Ikeda-Ohtsubo W."/>
            <person name="Morita H."/>
            <person name="Kitazawa H."/>
            <person name="Villena J."/>
        </authorList>
    </citation>
    <scope>NUCLEOTIDE SEQUENCE [LARGE SCALE GENOMIC DNA]</scope>
    <source>
        <strain evidence="3 4">UCO-SMC3</strain>
    </source>
</reference>